<gene>
    <name evidence="2" type="ORF">ACFP1H_02665</name>
</gene>
<dbReference type="Proteomes" id="UP001596190">
    <property type="component" value="Unassembled WGS sequence"/>
</dbReference>
<feature type="signal peptide" evidence="1">
    <location>
        <begin position="1"/>
        <end position="28"/>
    </location>
</feature>
<accession>A0ABW1T6H2</accession>
<feature type="chain" id="PRO_5046518112" evidence="1">
    <location>
        <begin position="29"/>
        <end position="140"/>
    </location>
</feature>
<comment type="caution">
    <text evidence="2">The sequence shown here is derived from an EMBL/GenBank/DDBJ whole genome shotgun (WGS) entry which is preliminary data.</text>
</comment>
<keyword evidence="3" id="KW-1185">Reference proteome</keyword>
<proteinExistence type="predicted"/>
<protein>
    <submittedName>
        <fullName evidence="2">Uncharacterized protein</fullName>
    </submittedName>
</protein>
<organism evidence="2 3">
    <name type="scientific">Secundilactobacillus hailunensis</name>
    <dbReference type="NCBI Taxonomy" id="2559923"/>
    <lineage>
        <taxon>Bacteria</taxon>
        <taxon>Bacillati</taxon>
        <taxon>Bacillota</taxon>
        <taxon>Bacilli</taxon>
        <taxon>Lactobacillales</taxon>
        <taxon>Lactobacillaceae</taxon>
        <taxon>Secundilactobacillus</taxon>
    </lineage>
</organism>
<evidence type="ECO:0000313" key="2">
    <source>
        <dbReference type="EMBL" id="MFC6253506.1"/>
    </source>
</evidence>
<name>A0ABW1T6H2_9LACO</name>
<sequence>MKKTILVTAALSFGLLGGLVSTNTSASAATTHKGLPHSLINTKWHAKTVYTARGRETSKLHFHKTTISGEWAGGVDPFGVSKVRYKYTGHHTYKLYAREYGNAPINGYAWRGKVKIYNSHKIYFKDYSTTWKYTNTIYQR</sequence>
<reference evidence="3" key="1">
    <citation type="journal article" date="2019" name="Int. J. Syst. Evol. Microbiol.">
        <title>The Global Catalogue of Microorganisms (GCM) 10K type strain sequencing project: providing services to taxonomists for standard genome sequencing and annotation.</title>
        <authorList>
            <consortium name="The Broad Institute Genomics Platform"/>
            <consortium name="The Broad Institute Genome Sequencing Center for Infectious Disease"/>
            <person name="Wu L."/>
            <person name="Ma J."/>
        </authorList>
    </citation>
    <scope>NUCLEOTIDE SEQUENCE [LARGE SCALE GENOMIC DNA]</scope>
    <source>
        <strain evidence="3">CCM 8950</strain>
    </source>
</reference>
<evidence type="ECO:0000313" key="3">
    <source>
        <dbReference type="Proteomes" id="UP001596190"/>
    </source>
</evidence>
<keyword evidence="1" id="KW-0732">Signal</keyword>
<dbReference type="RefSeq" id="WP_137630376.1">
    <property type="nucleotide sequence ID" value="NZ_BJDO01000007.1"/>
</dbReference>
<dbReference type="EMBL" id="JBHSSA010000029">
    <property type="protein sequence ID" value="MFC6253506.1"/>
    <property type="molecule type" value="Genomic_DNA"/>
</dbReference>
<evidence type="ECO:0000256" key="1">
    <source>
        <dbReference type="SAM" id="SignalP"/>
    </source>
</evidence>